<name>A0ABM0MM18_SACKO</name>
<evidence type="ECO:0000313" key="2">
    <source>
        <dbReference type="Proteomes" id="UP000694865"/>
    </source>
</evidence>
<gene>
    <name evidence="3" type="primary">LOC102804673</name>
</gene>
<dbReference type="SMART" id="SM00333">
    <property type="entry name" value="TUDOR"/>
    <property type="match status" value="2"/>
</dbReference>
<dbReference type="RefSeq" id="XP_006821059.1">
    <property type="nucleotide sequence ID" value="XM_006820996.1"/>
</dbReference>
<dbReference type="Gene3D" id="2.40.50.90">
    <property type="match status" value="2"/>
</dbReference>
<dbReference type="InterPro" id="IPR002999">
    <property type="entry name" value="Tudor"/>
</dbReference>
<dbReference type="GeneID" id="102804673"/>
<proteinExistence type="predicted"/>
<dbReference type="PANTHER" id="PTHR22948">
    <property type="entry name" value="TUDOR DOMAIN CONTAINING PROTEIN"/>
    <property type="match status" value="1"/>
</dbReference>
<accession>A0ABM0MM18</accession>
<dbReference type="InterPro" id="IPR050621">
    <property type="entry name" value="Tudor_domain_containing"/>
</dbReference>
<sequence length="458" mass="51616">MAPNPRSTKASLISVVINLFPTGAEEFVSNPKAGKLYCAKYPEDDNWYRAIVEEVLDRKVKVFYVDYGNREVISVISLREPTKANPHIVTLPYQAVLCRLSGIPIQSDVIEWMGRLLQLVTVDSDITIQVDQEAKGNNPICVRLYLGKTETSLNDILIDEHKPSVVDGANIPLPDDSETSSFTEEFASASNTSLNSTDPKLEASMESINSDNSYMDDTLEYLGNHGDTKVTNESTVFESDNVLYRLSDYDKLPLPPPLSIPDVGEYMDLHVSLVTDPTNFMCQPWNSYDDFDHLVESMKTFYSTHECTCPKIKEGGVYAALYEDDGLWYRVQVKHVLNDCLVAIYMLDLGHYDAVTKDNMQPLISEFRKLPFQAITACLAGVKPPGNHTNFSDQATNRFFELAYRKEYVAHIVNKIAVSQREMKLEVVLIDTSQENVDIYIHRLLIEEGHAVGTSEKR</sequence>
<reference evidence="3" key="1">
    <citation type="submission" date="2025-08" db="UniProtKB">
        <authorList>
            <consortium name="RefSeq"/>
        </authorList>
    </citation>
    <scope>IDENTIFICATION</scope>
    <source>
        <tissue evidence="3">Testes</tissue>
    </source>
</reference>
<dbReference type="Pfam" id="PF00567">
    <property type="entry name" value="TUDOR"/>
    <property type="match status" value="2"/>
</dbReference>
<organism evidence="2 3">
    <name type="scientific">Saccoglossus kowalevskii</name>
    <name type="common">Acorn worm</name>
    <dbReference type="NCBI Taxonomy" id="10224"/>
    <lineage>
        <taxon>Eukaryota</taxon>
        <taxon>Metazoa</taxon>
        <taxon>Hemichordata</taxon>
        <taxon>Enteropneusta</taxon>
        <taxon>Harrimaniidae</taxon>
        <taxon>Saccoglossus</taxon>
    </lineage>
</organism>
<dbReference type="Proteomes" id="UP000694865">
    <property type="component" value="Unplaced"/>
</dbReference>
<dbReference type="SUPFAM" id="SSF63748">
    <property type="entry name" value="Tudor/PWWP/MBT"/>
    <property type="match status" value="2"/>
</dbReference>
<protein>
    <submittedName>
        <fullName evidence="3">Tudor domain-containing protein 7B-like</fullName>
    </submittedName>
</protein>
<keyword evidence="2" id="KW-1185">Reference proteome</keyword>
<dbReference type="PANTHER" id="PTHR22948:SF14">
    <property type="entry name" value="TUDOR DOMAIN-CONTAINING PROTEIN 7"/>
    <property type="match status" value="1"/>
</dbReference>
<evidence type="ECO:0000313" key="3">
    <source>
        <dbReference type="RefSeq" id="XP_006821059.1"/>
    </source>
</evidence>
<evidence type="ECO:0000259" key="1">
    <source>
        <dbReference type="PROSITE" id="PS50304"/>
    </source>
</evidence>
<feature type="domain" description="Tudor" evidence="1">
    <location>
        <begin position="30"/>
        <end position="88"/>
    </location>
</feature>
<dbReference type="Gene3D" id="2.30.30.140">
    <property type="match status" value="2"/>
</dbReference>
<dbReference type="PROSITE" id="PS50304">
    <property type="entry name" value="TUDOR"/>
    <property type="match status" value="2"/>
</dbReference>
<feature type="domain" description="Tudor" evidence="1">
    <location>
        <begin position="311"/>
        <end position="370"/>
    </location>
</feature>
<dbReference type="InterPro" id="IPR035437">
    <property type="entry name" value="SNase_OB-fold_sf"/>
</dbReference>